<dbReference type="OrthoDB" id="448455at2759"/>
<evidence type="ECO:0000256" key="1">
    <source>
        <dbReference type="ARBA" id="ARBA00022737"/>
    </source>
</evidence>
<organism evidence="7 8">
    <name type="scientific">Aspergillus wentii DTO 134E9</name>
    <dbReference type="NCBI Taxonomy" id="1073089"/>
    <lineage>
        <taxon>Eukaryota</taxon>
        <taxon>Fungi</taxon>
        <taxon>Dikarya</taxon>
        <taxon>Ascomycota</taxon>
        <taxon>Pezizomycotina</taxon>
        <taxon>Eurotiomycetes</taxon>
        <taxon>Eurotiomycetidae</taxon>
        <taxon>Eurotiales</taxon>
        <taxon>Aspergillaceae</taxon>
        <taxon>Aspergillus</taxon>
        <taxon>Aspergillus subgen. Cremei</taxon>
    </lineage>
</organism>
<dbReference type="CDD" id="cd05117">
    <property type="entry name" value="STKc_CAMK"/>
    <property type="match status" value="1"/>
</dbReference>
<keyword evidence="2 5" id="KW-0547">Nucleotide-binding</keyword>
<evidence type="ECO:0000313" key="7">
    <source>
        <dbReference type="EMBL" id="OJJ29871.1"/>
    </source>
</evidence>
<gene>
    <name evidence="7" type="ORF">ASPWEDRAFT_143872</name>
</gene>
<keyword evidence="1" id="KW-0677">Repeat</keyword>
<dbReference type="PROSITE" id="PS00107">
    <property type="entry name" value="PROTEIN_KINASE_ATP"/>
    <property type="match status" value="1"/>
</dbReference>
<dbReference type="EMBL" id="KV878218">
    <property type="protein sequence ID" value="OJJ29871.1"/>
    <property type="molecule type" value="Genomic_DNA"/>
</dbReference>
<dbReference type="InterPro" id="IPR017441">
    <property type="entry name" value="Protein_kinase_ATP_BS"/>
</dbReference>
<evidence type="ECO:0000256" key="4">
    <source>
        <dbReference type="PROSITE-ProRule" id="PRU00023"/>
    </source>
</evidence>
<proteinExistence type="predicted"/>
<dbReference type="SUPFAM" id="SSF48403">
    <property type="entry name" value="Ankyrin repeat"/>
    <property type="match status" value="1"/>
</dbReference>
<dbReference type="VEuPathDB" id="FungiDB:ASPWEDRAFT_143872"/>
<accession>A0A1L9R4M1</accession>
<dbReference type="SUPFAM" id="SSF56112">
    <property type="entry name" value="Protein kinase-like (PK-like)"/>
    <property type="match status" value="1"/>
</dbReference>
<dbReference type="Pfam" id="PF12796">
    <property type="entry name" value="Ank_2"/>
    <property type="match status" value="1"/>
</dbReference>
<feature type="repeat" description="ANK" evidence="4">
    <location>
        <begin position="722"/>
        <end position="754"/>
    </location>
</feature>
<feature type="binding site" evidence="5">
    <location>
        <position position="933"/>
    </location>
    <ligand>
        <name>ATP</name>
        <dbReference type="ChEBI" id="CHEBI:30616"/>
    </ligand>
</feature>
<dbReference type="AlphaFoldDB" id="A0A1L9R4M1"/>
<dbReference type="FunFam" id="1.10.510.10:FF:000571">
    <property type="entry name" value="Maternal embryonic leucine zipper kinase"/>
    <property type="match status" value="1"/>
</dbReference>
<dbReference type="InterPro" id="IPR056884">
    <property type="entry name" value="NPHP3-like_N"/>
</dbReference>
<dbReference type="InterPro" id="IPR000719">
    <property type="entry name" value="Prot_kinase_dom"/>
</dbReference>
<dbReference type="Gene3D" id="1.25.40.20">
    <property type="entry name" value="Ankyrin repeat-containing domain"/>
    <property type="match status" value="1"/>
</dbReference>
<sequence>MSDPLSVTASIIAVLQLANTATQYIKDIKHGSSDRMRLRDELRGTVCLLEMLQDRIEDSDSTHDTGEGLKATSITALAGSDGPVNTFKRVLEEIVAKLAPQDRLRQLSRHFSWPFDKKEIVDMLGSLERLKSHFNLVMQNDLVELGKLSNLKIDNLGQKMENLDARSQGRETQKIIDWVSPISFRARQIDTLESVQPGTGMWFLQHQTFRSWMNGDIEMLWCPGIPGAGKTRLMSLVIDHFERQIPSPSTKCTYIYCDYGRRKEQTHTILLAALLQQVLQDSAGDTLLAEASSLYEMHKKYGTRPTLAQVTDVFRKAVAQFNGFYVIIDALDECAETDEDAIQFVSILRSIDPSIKLLCTSRFSTSFERYFSGSKRLDISAQGEDIRIYLDQQIAQQHRLKRHVHADPRLKDEIIETIIGESQGMFLLAKLHVESLSTKINRKEVRRSLKILPPTLDATYLNALERIYSQSSVDISLAESVLFWVICARRPLGILEIQHMYATQELPEDEGLEEDDLPDKEILTSVCGGLILIDGESQTARAVHYTAHQYLERTQVQNIAKARLSLTRISLKYLTLPNFSGGVCTTDKSMSDRLEQYPFLDYAARYWGSEASQLDEELPLLDFRKFTSNATCVEITNQVWSVSGAHYLNWSQEFPRRVPAFVLASAFKLPRTIRQMVLDGHEIESKGTDCETALIRAAALGQTENVRVLVDLGAAVNARDYKDETALFKAAKNGKGNIVRILLDGGADVHTKAPSDWTALMSAVSGGHFDVARMLAEAGADLMAETTWGDSALSIAARTGQEAIAIYLADSGVTLPNGPAGRRSAVAASRRGLQQLANRLTADYDAIAHRPLPRQSSRIMDGLPEIEETAHRAVSTRVQNDTSNDDFSELMQSLGYKIGFSKTYSLGKSLGKGHFAEVFVCSNRVTNVRYAVKIFTRGPTNWTVDEVHSLRQEIDILQEIRDNPIRNTLTLMETFAEFTEGKIYMVMELTMDGELFHYIIEKGHLTEMETRHLFLQLLSAIQSLHDRGWVHRDIKPENILLSDKQNLTIKLGDFGLTKKINSEPRASGYTATLCGTPSYVAPEILQPTSHRRYGSAVDIWSAGVVLYICLCGFPPFSDELYTPENPYTLAQQIKMGRFDYPSPYWDPVGDPALDLIDRMILVDVDKRLKAKECLSHPWMTGVLPVN</sequence>
<dbReference type="PROSITE" id="PS50011">
    <property type="entry name" value="PROTEIN_KINASE_DOM"/>
    <property type="match status" value="1"/>
</dbReference>
<dbReference type="Pfam" id="PF00023">
    <property type="entry name" value="Ank"/>
    <property type="match status" value="1"/>
</dbReference>
<dbReference type="PANTHER" id="PTHR10039:SF15">
    <property type="entry name" value="NACHT DOMAIN-CONTAINING PROTEIN"/>
    <property type="match status" value="1"/>
</dbReference>
<dbReference type="PANTHER" id="PTHR10039">
    <property type="entry name" value="AMELOGENIN"/>
    <property type="match status" value="1"/>
</dbReference>
<dbReference type="GeneID" id="63745300"/>
<dbReference type="Gene3D" id="1.10.510.10">
    <property type="entry name" value="Transferase(Phosphotransferase) domain 1"/>
    <property type="match status" value="1"/>
</dbReference>
<dbReference type="SUPFAM" id="SSF52540">
    <property type="entry name" value="P-loop containing nucleoside triphosphate hydrolases"/>
    <property type="match status" value="1"/>
</dbReference>
<dbReference type="GO" id="GO:0005524">
    <property type="term" value="F:ATP binding"/>
    <property type="evidence" value="ECO:0007669"/>
    <property type="project" value="UniProtKB-UniRule"/>
</dbReference>
<dbReference type="Gene3D" id="3.40.50.300">
    <property type="entry name" value="P-loop containing nucleotide triphosphate hydrolases"/>
    <property type="match status" value="1"/>
</dbReference>
<evidence type="ECO:0000256" key="5">
    <source>
        <dbReference type="PROSITE-ProRule" id="PRU10141"/>
    </source>
</evidence>
<dbReference type="FunFam" id="1.25.40.20:FF:000526">
    <property type="entry name" value="NACHT and Ankyrin domain protein"/>
    <property type="match status" value="1"/>
</dbReference>
<protein>
    <recommendedName>
        <fullName evidence="6">Protein kinase domain-containing protein</fullName>
    </recommendedName>
</protein>
<feature type="domain" description="Protein kinase" evidence="6">
    <location>
        <begin position="904"/>
        <end position="1179"/>
    </location>
</feature>
<keyword evidence="8" id="KW-1185">Reference proteome</keyword>
<evidence type="ECO:0000259" key="6">
    <source>
        <dbReference type="PROSITE" id="PS50011"/>
    </source>
</evidence>
<dbReference type="SMART" id="SM00220">
    <property type="entry name" value="S_TKc"/>
    <property type="match status" value="1"/>
</dbReference>
<dbReference type="Pfam" id="PF22939">
    <property type="entry name" value="WHD_GPIID"/>
    <property type="match status" value="1"/>
</dbReference>
<dbReference type="GO" id="GO:0004672">
    <property type="term" value="F:protein kinase activity"/>
    <property type="evidence" value="ECO:0007669"/>
    <property type="project" value="InterPro"/>
</dbReference>
<feature type="repeat" description="ANK" evidence="4">
    <location>
        <begin position="689"/>
        <end position="721"/>
    </location>
</feature>
<dbReference type="InterPro" id="IPR011009">
    <property type="entry name" value="Kinase-like_dom_sf"/>
</dbReference>
<reference evidence="8" key="1">
    <citation type="journal article" date="2017" name="Genome Biol.">
        <title>Comparative genomics reveals high biological diversity and specific adaptations in the industrially and medically important fungal genus Aspergillus.</title>
        <authorList>
            <person name="de Vries R.P."/>
            <person name="Riley R."/>
            <person name="Wiebenga A."/>
            <person name="Aguilar-Osorio G."/>
            <person name="Amillis S."/>
            <person name="Uchima C.A."/>
            <person name="Anderluh G."/>
            <person name="Asadollahi M."/>
            <person name="Askin M."/>
            <person name="Barry K."/>
            <person name="Battaglia E."/>
            <person name="Bayram O."/>
            <person name="Benocci T."/>
            <person name="Braus-Stromeyer S.A."/>
            <person name="Caldana C."/>
            <person name="Canovas D."/>
            <person name="Cerqueira G.C."/>
            <person name="Chen F."/>
            <person name="Chen W."/>
            <person name="Choi C."/>
            <person name="Clum A."/>
            <person name="Dos Santos R.A."/>
            <person name="Damasio A.R."/>
            <person name="Diallinas G."/>
            <person name="Emri T."/>
            <person name="Fekete E."/>
            <person name="Flipphi M."/>
            <person name="Freyberg S."/>
            <person name="Gallo A."/>
            <person name="Gournas C."/>
            <person name="Habgood R."/>
            <person name="Hainaut M."/>
            <person name="Harispe M.L."/>
            <person name="Henrissat B."/>
            <person name="Hilden K.S."/>
            <person name="Hope R."/>
            <person name="Hossain A."/>
            <person name="Karabika E."/>
            <person name="Karaffa L."/>
            <person name="Karanyi Z."/>
            <person name="Krasevec N."/>
            <person name="Kuo A."/>
            <person name="Kusch H."/>
            <person name="LaButti K."/>
            <person name="Lagendijk E.L."/>
            <person name="Lapidus A."/>
            <person name="Levasseur A."/>
            <person name="Lindquist E."/>
            <person name="Lipzen A."/>
            <person name="Logrieco A.F."/>
            <person name="MacCabe A."/>
            <person name="Maekelae M.R."/>
            <person name="Malavazi I."/>
            <person name="Melin P."/>
            <person name="Meyer V."/>
            <person name="Mielnichuk N."/>
            <person name="Miskei M."/>
            <person name="Molnar A.P."/>
            <person name="Mule G."/>
            <person name="Ngan C.Y."/>
            <person name="Orejas M."/>
            <person name="Orosz E."/>
            <person name="Ouedraogo J.P."/>
            <person name="Overkamp K.M."/>
            <person name="Park H.-S."/>
            <person name="Perrone G."/>
            <person name="Piumi F."/>
            <person name="Punt P.J."/>
            <person name="Ram A.F."/>
            <person name="Ramon A."/>
            <person name="Rauscher S."/>
            <person name="Record E."/>
            <person name="Riano-Pachon D.M."/>
            <person name="Robert V."/>
            <person name="Roehrig J."/>
            <person name="Ruller R."/>
            <person name="Salamov A."/>
            <person name="Salih N.S."/>
            <person name="Samson R.A."/>
            <person name="Sandor E."/>
            <person name="Sanguinetti M."/>
            <person name="Schuetze T."/>
            <person name="Sepcic K."/>
            <person name="Shelest E."/>
            <person name="Sherlock G."/>
            <person name="Sophianopoulou V."/>
            <person name="Squina F.M."/>
            <person name="Sun H."/>
            <person name="Susca A."/>
            <person name="Todd R.B."/>
            <person name="Tsang A."/>
            <person name="Unkles S.E."/>
            <person name="van de Wiele N."/>
            <person name="van Rossen-Uffink D."/>
            <person name="Oliveira J.V."/>
            <person name="Vesth T.C."/>
            <person name="Visser J."/>
            <person name="Yu J.-H."/>
            <person name="Zhou M."/>
            <person name="Andersen M.R."/>
            <person name="Archer D.B."/>
            <person name="Baker S.E."/>
            <person name="Benoit I."/>
            <person name="Brakhage A.A."/>
            <person name="Braus G.H."/>
            <person name="Fischer R."/>
            <person name="Frisvad J.C."/>
            <person name="Goldman G.H."/>
            <person name="Houbraken J."/>
            <person name="Oakley B."/>
            <person name="Pocsi I."/>
            <person name="Scazzocchio C."/>
            <person name="Seiboth B."/>
            <person name="vanKuyk P.A."/>
            <person name="Wortman J."/>
            <person name="Dyer P.S."/>
            <person name="Grigoriev I.V."/>
        </authorList>
    </citation>
    <scope>NUCLEOTIDE SEQUENCE [LARGE SCALE GENOMIC DNA]</scope>
    <source>
        <strain evidence="8">DTO 134E9</strain>
    </source>
</reference>
<dbReference type="SMART" id="SM00248">
    <property type="entry name" value="ANK"/>
    <property type="match status" value="4"/>
</dbReference>
<dbReference type="STRING" id="1073089.A0A1L9R4M1"/>
<dbReference type="InterPro" id="IPR036770">
    <property type="entry name" value="Ankyrin_rpt-contain_sf"/>
</dbReference>
<dbReference type="PROSITE" id="PS50297">
    <property type="entry name" value="ANK_REP_REGION"/>
    <property type="match status" value="3"/>
</dbReference>
<dbReference type="InterPro" id="IPR002110">
    <property type="entry name" value="Ankyrin_rpt"/>
</dbReference>
<keyword evidence="4" id="KW-0040">ANK repeat</keyword>
<dbReference type="Proteomes" id="UP000184383">
    <property type="component" value="Unassembled WGS sequence"/>
</dbReference>
<keyword evidence="3 5" id="KW-0067">ATP-binding</keyword>
<evidence type="ECO:0000256" key="2">
    <source>
        <dbReference type="ARBA" id="ARBA00022741"/>
    </source>
</evidence>
<dbReference type="PROSITE" id="PS50088">
    <property type="entry name" value="ANK_REPEAT"/>
    <property type="match status" value="3"/>
</dbReference>
<evidence type="ECO:0000313" key="8">
    <source>
        <dbReference type="Proteomes" id="UP000184383"/>
    </source>
</evidence>
<dbReference type="Pfam" id="PF00069">
    <property type="entry name" value="Pkinase"/>
    <property type="match status" value="1"/>
</dbReference>
<feature type="repeat" description="ANK" evidence="4">
    <location>
        <begin position="755"/>
        <end position="787"/>
    </location>
</feature>
<dbReference type="RefSeq" id="XP_040683548.1">
    <property type="nucleotide sequence ID" value="XM_040829452.1"/>
</dbReference>
<name>A0A1L9R4M1_ASPWE</name>
<dbReference type="Pfam" id="PF24883">
    <property type="entry name" value="NPHP3_N"/>
    <property type="match status" value="1"/>
</dbReference>
<dbReference type="InterPro" id="IPR027417">
    <property type="entry name" value="P-loop_NTPase"/>
</dbReference>
<evidence type="ECO:0000256" key="3">
    <source>
        <dbReference type="ARBA" id="ARBA00022840"/>
    </source>
</evidence>
<dbReference type="InterPro" id="IPR054471">
    <property type="entry name" value="GPIID_WHD"/>
</dbReference>